<evidence type="ECO:0000256" key="1">
    <source>
        <dbReference type="SAM" id="MobiDB-lite"/>
    </source>
</evidence>
<dbReference type="OrthoDB" id="10559679at2759"/>
<feature type="region of interest" description="Disordered" evidence="1">
    <location>
        <begin position="640"/>
        <end position="662"/>
    </location>
</feature>
<dbReference type="VEuPathDB" id="AmoebaDB:NF0060950"/>
<dbReference type="EMBL" id="VFQX01000001">
    <property type="protein sequence ID" value="KAF0985226.1"/>
    <property type="molecule type" value="Genomic_DNA"/>
</dbReference>
<feature type="region of interest" description="Disordered" evidence="1">
    <location>
        <begin position="1"/>
        <end position="31"/>
    </location>
</feature>
<proteinExistence type="predicted"/>
<gene>
    <name evidence="2" type="ORF">FDP41_000265</name>
</gene>
<reference evidence="2 3" key="1">
    <citation type="journal article" date="2019" name="Sci. Rep.">
        <title>Nanopore sequencing improves the draft genome of the human pathogenic amoeba Naegleria fowleri.</title>
        <authorList>
            <person name="Liechti N."/>
            <person name="Schurch N."/>
            <person name="Bruggmann R."/>
            <person name="Wittwer M."/>
        </authorList>
    </citation>
    <scope>NUCLEOTIDE SEQUENCE [LARGE SCALE GENOMIC DNA]</scope>
    <source>
        <strain evidence="2 3">ATCC 30894</strain>
    </source>
</reference>
<dbReference type="GeneID" id="68107483"/>
<keyword evidence="3" id="KW-1185">Reference proteome</keyword>
<name>A0A6A5CBX8_NAEFO</name>
<dbReference type="RefSeq" id="XP_044569939.1">
    <property type="nucleotide sequence ID" value="XM_044705867.1"/>
</dbReference>
<dbReference type="VEuPathDB" id="AmoebaDB:NF0060940"/>
<feature type="region of interest" description="Disordered" evidence="1">
    <location>
        <begin position="149"/>
        <end position="178"/>
    </location>
</feature>
<feature type="compositionally biased region" description="Polar residues" evidence="1">
    <location>
        <begin position="154"/>
        <end position="165"/>
    </location>
</feature>
<feature type="compositionally biased region" description="Low complexity" evidence="1">
    <location>
        <begin position="684"/>
        <end position="701"/>
    </location>
</feature>
<dbReference type="AlphaFoldDB" id="A0A6A5CBX8"/>
<dbReference type="VEuPathDB" id="AmoebaDB:NfTy_024500"/>
<sequence length="717" mass="80014">MQPQQSQTTSAAHACNSTSTAPSMQGSSLNSTDLNASANKFAIVDLTDEVKLKTQFKGDKLLKVNKQFRSNSEFQSNYFFFKTKKRKGAASCTASVPTPNSDDELDLNAQFYNERPISPMPESNLKRRNTVCMLQTSISTSVVGGSNHLDLNPTIKTSNIPNGDNENTKRPAPGHHLSRAQSFSFPQEYGHRNKTYHQHHQCMTILNNQVLTNVQLHHQHHNNNNMINDNNNCNFNHNDTTIYTPTKIIRLKKDVPQTPNSAIDENEMNIHSALIHSRNDQLCYSTGSNHTPNQFNNIPNSTSQQQVNQTNAFPNVDRTQINSPNGQSSNDFFSRLILSQQQQQQQTVADTKASFVTSPRTPRAITSPRGFNRVGRSLSGSYNYRRASVSSESLMTTFRSNSNPNNFDPMVLGSLIASLSAQNNVNNNGNPHNGNNHAMNVNHCMTNSTVNNNNNLMFQNSMSGFLNNSNLNQTNACIHNQGNLSYPTQVFSPQHIPSQLSFLFQQPQQQSSHQSMNVNTPPSCSTQPINIVHHTQNRPQQLFLSRSYSPGTDINNDSSFTPRSMHSTDSDLNSFSHLMIVDSESSTPRQTFPQAHYMESTSLNDEHTGLDNIRAFMDDNSFLPDEFRVFEFPSQPSVISSLPKKEKGASQLEQCPVESKSNEDVALQSTHDVASIPPVVVFNNTIPSQQQTSQPTQTNPSEQDEIDEIEQFLSLFA</sequence>
<evidence type="ECO:0000313" key="2">
    <source>
        <dbReference type="EMBL" id="KAF0985226.1"/>
    </source>
</evidence>
<comment type="caution">
    <text evidence="2">The sequence shown here is derived from an EMBL/GenBank/DDBJ whole genome shotgun (WGS) entry which is preliminary data.</text>
</comment>
<feature type="region of interest" description="Disordered" evidence="1">
    <location>
        <begin position="684"/>
        <end position="706"/>
    </location>
</feature>
<organism evidence="2 3">
    <name type="scientific">Naegleria fowleri</name>
    <name type="common">Brain eating amoeba</name>
    <dbReference type="NCBI Taxonomy" id="5763"/>
    <lineage>
        <taxon>Eukaryota</taxon>
        <taxon>Discoba</taxon>
        <taxon>Heterolobosea</taxon>
        <taxon>Tetramitia</taxon>
        <taxon>Eutetramitia</taxon>
        <taxon>Vahlkampfiidae</taxon>
        <taxon>Naegleria</taxon>
    </lineage>
</organism>
<protein>
    <submittedName>
        <fullName evidence="2">Uncharacterized protein</fullName>
    </submittedName>
</protein>
<dbReference type="Proteomes" id="UP000444721">
    <property type="component" value="Unassembled WGS sequence"/>
</dbReference>
<evidence type="ECO:0000313" key="3">
    <source>
        <dbReference type="Proteomes" id="UP000444721"/>
    </source>
</evidence>
<accession>A0A6A5CBX8</accession>
<dbReference type="VEuPathDB" id="AmoebaDB:FDP41_000265"/>